<evidence type="ECO:0000259" key="2">
    <source>
        <dbReference type="Pfam" id="PF13101"/>
    </source>
</evidence>
<dbReference type="Pfam" id="PF13101">
    <property type="entry name" value="DUF3945"/>
    <property type="match status" value="1"/>
</dbReference>
<evidence type="ECO:0000256" key="1">
    <source>
        <dbReference type="SAM" id="MobiDB-lite"/>
    </source>
</evidence>
<organism evidence="3 4">
    <name type="scientific">Spirosoma oryzae</name>
    <dbReference type="NCBI Taxonomy" id="1469603"/>
    <lineage>
        <taxon>Bacteria</taxon>
        <taxon>Pseudomonadati</taxon>
        <taxon>Bacteroidota</taxon>
        <taxon>Cytophagia</taxon>
        <taxon>Cytophagales</taxon>
        <taxon>Cytophagaceae</taxon>
        <taxon>Spirosoma</taxon>
    </lineage>
</organism>
<sequence length="428" mass="47109">MTLSNDDANLIPLNDPDKLVIAFRIQPIAGTEELPPQPRQQPSPWSLQLDKLDPTRPYLVTAIAAANVSRYPSLQTPLDQLENSLQRLQQRKLPMSVPQVTAFVERITKGIMAGADHQPDLIPIGLTPDQVAGTRLSVSATAVSMVLTPQQSHYLRESLKPQLDSQSLVELTSLTGKRYSIADLKNQIEAKLPVQSGMVNPADATQIQHLLDGRKTDVLTMNDSTTGKLYVTSVPGKGPNIQQLDVHIKLDLKDSYLGHTFTPTDKEYLQRYGNMGRLVELKDKFSNELFRAYIGVDKDTKTLRILRADKFRVPNAIKGVTLNEFQKQRLIEGKVLRLDNMTGADNQPFSAYVRIHAGLGSLSFARFDPASSRKQTQSASAPSTASPKQTPKASATKQTGNDAKAEKPVRASNATKTKPGQKGPRHHS</sequence>
<name>A0A2T0S309_9BACT</name>
<keyword evidence="4" id="KW-1185">Reference proteome</keyword>
<evidence type="ECO:0000313" key="4">
    <source>
        <dbReference type="Proteomes" id="UP000238375"/>
    </source>
</evidence>
<dbReference type="Proteomes" id="UP000238375">
    <property type="component" value="Unassembled WGS sequence"/>
</dbReference>
<protein>
    <submittedName>
        <fullName evidence="3">Uncharacterized protein DUF3945</fullName>
    </submittedName>
</protein>
<proteinExistence type="predicted"/>
<feature type="compositionally biased region" description="Low complexity" evidence="1">
    <location>
        <begin position="374"/>
        <end position="391"/>
    </location>
</feature>
<feature type="domain" description="DUF3945" evidence="2">
    <location>
        <begin position="314"/>
        <end position="364"/>
    </location>
</feature>
<feature type="compositionally biased region" description="Polar residues" evidence="1">
    <location>
        <begin position="392"/>
        <end position="401"/>
    </location>
</feature>
<dbReference type="RefSeq" id="WP_106140416.1">
    <property type="nucleotide sequence ID" value="NZ_PVTE01000031.1"/>
</dbReference>
<dbReference type="AlphaFoldDB" id="A0A2T0S309"/>
<reference evidence="3 4" key="1">
    <citation type="submission" date="2018-03" db="EMBL/GenBank/DDBJ databases">
        <title>Genomic Encyclopedia of Archaeal and Bacterial Type Strains, Phase II (KMG-II): from individual species to whole genera.</title>
        <authorList>
            <person name="Goeker M."/>
        </authorList>
    </citation>
    <scope>NUCLEOTIDE SEQUENCE [LARGE SCALE GENOMIC DNA]</scope>
    <source>
        <strain evidence="3 4">DSM 28354</strain>
    </source>
</reference>
<comment type="caution">
    <text evidence="3">The sequence shown here is derived from an EMBL/GenBank/DDBJ whole genome shotgun (WGS) entry which is preliminary data.</text>
</comment>
<feature type="region of interest" description="Disordered" evidence="1">
    <location>
        <begin position="370"/>
        <end position="428"/>
    </location>
</feature>
<dbReference type="InterPro" id="IPR025222">
    <property type="entry name" value="DUF3945"/>
</dbReference>
<evidence type="ECO:0000313" key="3">
    <source>
        <dbReference type="EMBL" id="PRY27804.1"/>
    </source>
</evidence>
<dbReference type="OrthoDB" id="1081890at2"/>
<dbReference type="EMBL" id="PVTE01000031">
    <property type="protein sequence ID" value="PRY27804.1"/>
    <property type="molecule type" value="Genomic_DNA"/>
</dbReference>
<accession>A0A2T0S309</accession>
<gene>
    <name evidence="3" type="ORF">CLV58_13122</name>
</gene>